<dbReference type="EMBL" id="JBFOLJ010000003">
    <property type="protein sequence ID" value="KAL2549774.1"/>
    <property type="molecule type" value="Genomic_DNA"/>
</dbReference>
<feature type="region of interest" description="Disordered" evidence="1">
    <location>
        <begin position="75"/>
        <end position="98"/>
    </location>
</feature>
<reference evidence="3" key="1">
    <citation type="submission" date="2024-07" db="EMBL/GenBank/DDBJ databases">
        <title>Two chromosome-level genome assemblies of Korean endemic species Abeliophyllum distichum and Forsythia ovata (Oleaceae).</title>
        <authorList>
            <person name="Jang H."/>
        </authorList>
    </citation>
    <scope>NUCLEOTIDE SEQUENCE [LARGE SCALE GENOMIC DNA]</scope>
</reference>
<feature type="region of interest" description="Disordered" evidence="1">
    <location>
        <begin position="29"/>
        <end position="56"/>
    </location>
</feature>
<gene>
    <name evidence="2" type="ORF">Fot_11304</name>
</gene>
<evidence type="ECO:0000313" key="2">
    <source>
        <dbReference type="EMBL" id="KAL2549774.1"/>
    </source>
</evidence>
<proteinExistence type="predicted"/>
<protein>
    <submittedName>
        <fullName evidence="2">Uncharacterized protein</fullName>
    </submittedName>
</protein>
<name>A0ABD1WJB4_9LAMI</name>
<dbReference type="Proteomes" id="UP001604277">
    <property type="component" value="Unassembled WGS sequence"/>
</dbReference>
<evidence type="ECO:0000256" key="1">
    <source>
        <dbReference type="SAM" id="MobiDB-lite"/>
    </source>
</evidence>
<organism evidence="2 3">
    <name type="scientific">Forsythia ovata</name>
    <dbReference type="NCBI Taxonomy" id="205694"/>
    <lineage>
        <taxon>Eukaryota</taxon>
        <taxon>Viridiplantae</taxon>
        <taxon>Streptophyta</taxon>
        <taxon>Embryophyta</taxon>
        <taxon>Tracheophyta</taxon>
        <taxon>Spermatophyta</taxon>
        <taxon>Magnoliopsida</taxon>
        <taxon>eudicotyledons</taxon>
        <taxon>Gunneridae</taxon>
        <taxon>Pentapetalae</taxon>
        <taxon>asterids</taxon>
        <taxon>lamiids</taxon>
        <taxon>Lamiales</taxon>
        <taxon>Oleaceae</taxon>
        <taxon>Forsythieae</taxon>
        <taxon>Forsythia</taxon>
    </lineage>
</organism>
<comment type="caution">
    <text evidence="2">The sequence shown here is derived from an EMBL/GenBank/DDBJ whole genome shotgun (WGS) entry which is preliminary data.</text>
</comment>
<feature type="compositionally biased region" description="Acidic residues" evidence="1">
    <location>
        <begin position="37"/>
        <end position="51"/>
    </location>
</feature>
<evidence type="ECO:0000313" key="3">
    <source>
        <dbReference type="Proteomes" id="UP001604277"/>
    </source>
</evidence>
<sequence length="121" mass="13456">MVGEEQPTEQPVQQATEHIECNWDKPAIDNVHSDYSLSDELENLNSDEDADEPRRKVREPIFNAKTDMIDPRFALGSQQGGILPPHGKSLPTSVSESSSIFPSLEDSLEMVVSLQHKTTLP</sequence>
<accession>A0ABD1WJB4</accession>
<dbReference type="AlphaFoldDB" id="A0ABD1WJB4"/>
<keyword evidence="3" id="KW-1185">Reference proteome</keyword>